<keyword evidence="5" id="KW-0472">Membrane</keyword>
<evidence type="ECO:0000256" key="3">
    <source>
        <dbReference type="ARBA" id="ARBA00022544"/>
    </source>
</evidence>
<dbReference type="GO" id="GO:0009847">
    <property type="term" value="P:spore germination"/>
    <property type="evidence" value="ECO:0007669"/>
    <property type="project" value="InterPro"/>
</dbReference>
<dbReference type="Gene3D" id="3.30.300.210">
    <property type="entry name" value="Nutrient germinant receptor protein C, domain 3"/>
    <property type="match status" value="1"/>
</dbReference>
<evidence type="ECO:0000313" key="10">
    <source>
        <dbReference type="EMBL" id="AXI30628.1"/>
    </source>
</evidence>
<dbReference type="EMBL" id="CP022674">
    <property type="protein sequence ID" value="AXI30628.1"/>
    <property type="molecule type" value="Genomic_DNA"/>
</dbReference>
<dbReference type="Proteomes" id="UP000253834">
    <property type="component" value="Chromosome"/>
</dbReference>
<keyword evidence="3" id="KW-0309">Germination</keyword>
<evidence type="ECO:0000256" key="5">
    <source>
        <dbReference type="ARBA" id="ARBA00023136"/>
    </source>
</evidence>
<organism evidence="10 11">
    <name type="scientific">Priestia megaterium</name>
    <name type="common">Bacillus megaterium</name>
    <dbReference type="NCBI Taxonomy" id="1404"/>
    <lineage>
        <taxon>Bacteria</taxon>
        <taxon>Bacillati</taxon>
        <taxon>Bacillota</taxon>
        <taxon>Bacilli</taxon>
        <taxon>Bacillales</taxon>
        <taxon>Bacillaceae</taxon>
        <taxon>Priestia</taxon>
    </lineage>
</organism>
<dbReference type="GO" id="GO:0016020">
    <property type="term" value="C:membrane"/>
    <property type="evidence" value="ECO:0007669"/>
    <property type="project" value="UniProtKB-SubCell"/>
</dbReference>
<dbReference type="InterPro" id="IPR008844">
    <property type="entry name" value="Spore_GerAC-like"/>
</dbReference>
<dbReference type="RefSeq" id="WP_114896329.1">
    <property type="nucleotide sequence ID" value="NZ_CP022674.1"/>
</dbReference>
<dbReference type="InterPro" id="IPR038501">
    <property type="entry name" value="Spore_GerAC_C_sf"/>
</dbReference>
<comment type="subcellular location">
    <subcellularLocation>
        <location evidence="1">Membrane</location>
        <topology evidence="1">Lipid-anchor</topology>
    </subcellularLocation>
</comment>
<feature type="domain" description="Spore germination GerAC-like C-terminal" evidence="8">
    <location>
        <begin position="220"/>
        <end position="383"/>
    </location>
</feature>
<name>A0AA86LZI0_PRIMG</name>
<evidence type="ECO:0000256" key="4">
    <source>
        <dbReference type="ARBA" id="ARBA00022729"/>
    </source>
</evidence>
<gene>
    <name evidence="10" type="ORF">CIB87_16955</name>
</gene>
<dbReference type="AlphaFoldDB" id="A0AA86LZI0"/>
<dbReference type="PANTHER" id="PTHR35789">
    <property type="entry name" value="SPORE GERMINATION PROTEIN B3"/>
    <property type="match status" value="1"/>
</dbReference>
<evidence type="ECO:0000256" key="2">
    <source>
        <dbReference type="ARBA" id="ARBA00007886"/>
    </source>
</evidence>
<dbReference type="Pfam" id="PF05504">
    <property type="entry name" value="Spore_GerAC"/>
    <property type="match status" value="1"/>
</dbReference>
<evidence type="ECO:0000256" key="7">
    <source>
        <dbReference type="ARBA" id="ARBA00023288"/>
    </source>
</evidence>
<dbReference type="Pfam" id="PF25198">
    <property type="entry name" value="Spore_GerAC_N"/>
    <property type="match status" value="1"/>
</dbReference>
<evidence type="ECO:0000259" key="8">
    <source>
        <dbReference type="Pfam" id="PF05504"/>
    </source>
</evidence>
<proteinExistence type="inferred from homology"/>
<dbReference type="PANTHER" id="PTHR35789:SF1">
    <property type="entry name" value="SPORE GERMINATION PROTEIN B3"/>
    <property type="match status" value="1"/>
</dbReference>
<dbReference type="InterPro" id="IPR046953">
    <property type="entry name" value="Spore_GerAC-like_C"/>
</dbReference>
<protein>
    <recommendedName>
        <fullName evidence="12">Ger(X)C family spore germination protein</fullName>
    </recommendedName>
</protein>
<evidence type="ECO:0008006" key="12">
    <source>
        <dbReference type="Google" id="ProtNLM"/>
    </source>
</evidence>
<keyword evidence="4" id="KW-0732">Signal</keyword>
<accession>A0AA86LZI0</accession>
<sequence length="389" mass="44069">MKKLVLLFIIFFFFIFSLGNLNINELNENAFVYGLGVDKTKDGYRVSMQIVNPHPLNTPTDKPSVVVYEDEARSIGKAVELVSKKTPRELLLSQIQVVLIGEQLAKKQGINDVLNYLLRKPGLSSTVDVLVMNHMKAFDALRVFSAIEEIPTSEILKTVINTEENWGSHQRVFPLQLKAEVLSIGKEAIVPTLSISGNIKSAEKKKNLEQLAPKSYLRLSGLTVLRGDKEVGWLNDKLSRVYYLIKGKLKSSYFTSPCSKHEEFGLTIIKAKTDIKGSIVDGNPLFNIRTKIIGDLDELNCNMNISNPSNIKSLEKEMEKEVKKQIVQLIKESQKLKSDFIGFGDVLRIDDKSEWKKIDERWKQAYLESEFDIKVKVIIRNYGDTNLTS</sequence>
<keyword evidence="6" id="KW-0564">Palmitate</keyword>
<reference evidence="10 11" key="1">
    <citation type="submission" date="2017-07" db="EMBL/GenBank/DDBJ databases">
        <title>Isolation and development of strain Bacillus megaterium SR7 for enhanced growth and metabolite production under supercritical carbon dioxide.</title>
        <authorList>
            <person name="Freedman A.J.E."/>
            <person name="Peet K.C."/>
            <person name="Boock J.T."/>
            <person name="Penn K."/>
            <person name="Prather K.L.J."/>
            <person name="Thompson J.R."/>
        </authorList>
    </citation>
    <scope>NUCLEOTIDE SEQUENCE [LARGE SCALE GENOMIC DNA]</scope>
    <source>
        <strain evidence="10 11">SR7</strain>
    </source>
</reference>
<evidence type="ECO:0000259" key="9">
    <source>
        <dbReference type="Pfam" id="PF25198"/>
    </source>
</evidence>
<evidence type="ECO:0000256" key="1">
    <source>
        <dbReference type="ARBA" id="ARBA00004635"/>
    </source>
</evidence>
<comment type="similarity">
    <text evidence="2">Belongs to the GerABKC lipoprotein family.</text>
</comment>
<evidence type="ECO:0000256" key="6">
    <source>
        <dbReference type="ARBA" id="ARBA00023139"/>
    </source>
</evidence>
<feature type="domain" description="Spore germination protein N-terminal" evidence="9">
    <location>
        <begin position="24"/>
        <end position="194"/>
    </location>
</feature>
<dbReference type="InterPro" id="IPR057336">
    <property type="entry name" value="GerAC_N"/>
</dbReference>
<evidence type="ECO:0000313" key="11">
    <source>
        <dbReference type="Proteomes" id="UP000253834"/>
    </source>
</evidence>
<dbReference type="NCBIfam" id="TIGR02887">
    <property type="entry name" value="spore_ger_x_C"/>
    <property type="match status" value="1"/>
</dbReference>
<keyword evidence="7" id="KW-0449">Lipoprotein</keyword>